<keyword evidence="3" id="KW-1185">Reference proteome</keyword>
<feature type="non-terminal residue" evidence="2">
    <location>
        <position position="196"/>
    </location>
</feature>
<evidence type="ECO:0000256" key="1">
    <source>
        <dbReference type="SAM" id="SignalP"/>
    </source>
</evidence>
<feature type="chain" id="PRO_5042983263" evidence="1">
    <location>
        <begin position="17"/>
        <end position="196"/>
    </location>
</feature>
<name>A0AAN5CZA6_9BILA</name>
<sequence length="196" mass="21528">MLPFLALISLIGLSDANVDFTYSMLFDEYDLNAEVLISLSRCIDGGCSVFVSASDAAMEATKNIFVVNEEKTLNESLYTYASGYNRDTGKMKGLQLAGTVYSIINYNTGKIGPIAIYHVSSNAPLHKTTNTVEMYDGLRMNRPDQGTQYVTILSPDPYDLFVSALDGYLTAYMRATGFDNNFQRGATPGNCEILLD</sequence>
<dbReference type="EMBL" id="BTRK01000005">
    <property type="protein sequence ID" value="GMR53005.1"/>
    <property type="molecule type" value="Genomic_DNA"/>
</dbReference>
<proteinExistence type="predicted"/>
<organism evidence="2 3">
    <name type="scientific">Pristionchus mayeri</name>
    <dbReference type="NCBI Taxonomy" id="1317129"/>
    <lineage>
        <taxon>Eukaryota</taxon>
        <taxon>Metazoa</taxon>
        <taxon>Ecdysozoa</taxon>
        <taxon>Nematoda</taxon>
        <taxon>Chromadorea</taxon>
        <taxon>Rhabditida</taxon>
        <taxon>Rhabditina</taxon>
        <taxon>Diplogasteromorpha</taxon>
        <taxon>Diplogasteroidea</taxon>
        <taxon>Neodiplogasteridae</taxon>
        <taxon>Pristionchus</taxon>
    </lineage>
</organism>
<evidence type="ECO:0000313" key="2">
    <source>
        <dbReference type="EMBL" id="GMR53005.1"/>
    </source>
</evidence>
<feature type="signal peptide" evidence="1">
    <location>
        <begin position="1"/>
        <end position="16"/>
    </location>
</feature>
<comment type="caution">
    <text evidence="2">The sequence shown here is derived from an EMBL/GenBank/DDBJ whole genome shotgun (WGS) entry which is preliminary data.</text>
</comment>
<gene>
    <name evidence="2" type="ORF">PMAYCL1PPCAC_23200</name>
</gene>
<protein>
    <submittedName>
        <fullName evidence="2">Uncharacterized protein</fullName>
    </submittedName>
</protein>
<evidence type="ECO:0000313" key="3">
    <source>
        <dbReference type="Proteomes" id="UP001328107"/>
    </source>
</evidence>
<dbReference type="Proteomes" id="UP001328107">
    <property type="component" value="Unassembled WGS sequence"/>
</dbReference>
<reference evidence="3" key="1">
    <citation type="submission" date="2022-10" db="EMBL/GenBank/DDBJ databases">
        <title>Genome assembly of Pristionchus species.</title>
        <authorList>
            <person name="Yoshida K."/>
            <person name="Sommer R.J."/>
        </authorList>
    </citation>
    <scope>NUCLEOTIDE SEQUENCE [LARGE SCALE GENOMIC DNA]</scope>
    <source>
        <strain evidence="3">RS5460</strain>
    </source>
</reference>
<accession>A0AAN5CZA6</accession>
<keyword evidence="1" id="KW-0732">Signal</keyword>
<dbReference type="AlphaFoldDB" id="A0AAN5CZA6"/>